<dbReference type="GO" id="GO:0003677">
    <property type="term" value="F:DNA binding"/>
    <property type="evidence" value="ECO:0007669"/>
    <property type="project" value="UniProtKB-KW"/>
</dbReference>
<dbReference type="Gene3D" id="1.10.10.10">
    <property type="entry name" value="Winged helix-like DNA-binding domain superfamily/Winged helix DNA-binding domain"/>
    <property type="match status" value="1"/>
</dbReference>
<dbReference type="PRINTS" id="PR00778">
    <property type="entry name" value="HTHARSR"/>
</dbReference>
<dbReference type="InterPro" id="IPR011991">
    <property type="entry name" value="ArsR-like_HTH"/>
</dbReference>
<dbReference type="OrthoDB" id="9799175at2"/>
<comment type="caution">
    <text evidence="5">The sequence shown here is derived from an EMBL/GenBank/DDBJ whole genome shotgun (WGS) entry which is preliminary data.</text>
</comment>
<dbReference type="CDD" id="cd00090">
    <property type="entry name" value="HTH_ARSR"/>
    <property type="match status" value="1"/>
</dbReference>
<reference evidence="5 6" key="1">
    <citation type="submission" date="2019-08" db="EMBL/GenBank/DDBJ databases">
        <title>Genome of Luteibaculum oceani JCM 18817.</title>
        <authorList>
            <person name="Bowman J.P."/>
        </authorList>
    </citation>
    <scope>NUCLEOTIDE SEQUENCE [LARGE SCALE GENOMIC DNA]</scope>
    <source>
        <strain evidence="5 6">JCM 18817</strain>
    </source>
</reference>
<evidence type="ECO:0000256" key="3">
    <source>
        <dbReference type="ARBA" id="ARBA00023163"/>
    </source>
</evidence>
<keyword evidence="2" id="KW-0238">DNA-binding</keyword>
<dbReference type="InterPro" id="IPR036388">
    <property type="entry name" value="WH-like_DNA-bd_sf"/>
</dbReference>
<dbReference type="InterPro" id="IPR051081">
    <property type="entry name" value="HTH_MetalResp_TranReg"/>
</dbReference>
<dbReference type="Proteomes" id="UP000321168">
    <property type="component" value="Unassembled WGS sequence"/>
</dbReference>
<dbReference type="InterPro" id="IPR036390">
    <property type="entry name" value="WH_DNA-bd_sf"/>
</dbReference>
<dbReference type="GO" id="GO:0003700">
    <property type="term" value="F:DNA-binding transcription factor activity"/>
    <property type="evidence" value="ECO:0007669"/>
    <property type="project" value="InterPro"/>
</dbReference>
<dbReference type="Pfam" id="PF12840">
    <property type="entry name" value="HTH_20"/>
    <property type="match status" value="1"/>
</dbReference>
<dbReference type="PROSITE" id="PS50987">
    <property type="entry name" value="HTH_ARSR_2"/>
    <property type="match status" value="1"/>
</dbReference>
<feature type="domain" description="HTH arsR-type" evidence="4">
    <location>
        <begin position="1"/>
        <end position="93"/>
    </location>
</feature>
<protein>
    <submittedName>
        <fullName evidence="5">Winged helix-turn-helix transcriptional regulator</fullName>
    </submittedName>
</protein>
<sequence length="123" mass="14411">MRGMEEKVFRALADEHRRKLLKLIHDAKREYNLSELSELFPMTRQGLSKHLSKLIGADLIQVRFEGREKFFRANIEPLEFVGSWLGDFGISSSNEWKQNEIADPDNKRTKPNSFLDFIESQNQ</sequence>
<keyword evidence="1" id="KW-0805">Transcription regulation</keyword>
<dbReference type="EMBL" id="VORB01000011">
    <property type="protein sequence ID" value="TXC76130.1"/>
    <property type="molecule type" value="Genomic_DNA"/>
</dbReference>
<proteinExistence type="predicted"/>
<evidence type="ECO:0000256" key="1">
    <source>
        <dbReference type="ARBA" id="ARBA00023015"/>
    </source>
</evidence>
<dbReference type="SMART" id="SM00418">
    <property type="entry name" value="HTH_ARSR"/>
    <property type="match status" value="1"/>
</dbReference>
<gene>
    <name evidence="5" type="ORF">FRX97_11500</name>
</gene>
<evidence type="ECO:0000313" key="6">
    <source>
        <dbReference type="Proteomes" id="UP000321168"/>
    </source>
</evidence>
<keyword evidence="3" id="KW-0804">Transcription</keyword>
<dbReference type="NCBIfam" id="NF033788">
    <property type="entry name" value="HTH_metalloreg"/>
    <property type="match status" value="1"/>
</dbReference>
<dbReference type="InterPro" id="IPR001845">
    <property type="entry name" value="HTH_ArsR_DNA-bd_dom"/>
</dbReference>
<evidence type="ECO:0000313" key="5">
    <source>
        <dbReference type="EMBL" id="TXC76130.1"/>
    </source>
</evidence>
<dbReference type="PANTHER" id="PTHR33154">
    <property type="entry name" value="TRANSCRIPTIONAL REGULATOR, ARSR FAMILY"/>
    <property type="match status" value="1"/>
</dbReference>
<evidence type="ECO:0000259" key="4">
    <source>
        <dbReference type="PROSITE" id="PS50987"/>
    </source>
</evidence>
<dbReference type="SUPFAM" id="SSF46785">
    <property type="entry name" value="Winged helix' DNA-binding domain"/>
    <property type="match status" value="1"/>
</dbReference>
<dbReference type="PANTHER" id="PTHR33154:SF33">
    <property type="entry name" value="TRANSCRIPTIONAL REPRESSOR SDPR"/>
    <property type="match status" value="1"/>
</dbReference>
<dbReference type="AlphaFoldDB" id="A0A5C6UU48"/>
<keyword evidence="6" id="KW-1185">Reference proteome</keyword>
<name>A0A5C6UU48_9FLAO</name>
<organism evidence="5 6">
    <name type="scientific">Luteibaculum oceani</name>
    <dbReference type="NCBI Taxonomy" id="1294296"/>
    <lineage>
        <taxon>Bacteria</taxon>
        <taxon>Pseudomonadati</taxon>
        <taxon>Bacteroidota</taxon>
        <taxon>Flavobacteriia</taxon>
        <taxon>Flavobacteriales</taxon>
        <taxon>Luteibaculaceae</taxon>
        <taxon>Luteibaculum</taxon>
    </lineage>
</organism>
<accession>A0A5C6UU48</accession>
<evidence type="ECO:0000256" key="2">
    <source>
        <dbReference type="ARBA" id="ARBA00023125"/>
    </source>
</evidence>